<dbReference type="PRINTS" id="PR00909">
    <property type="entry name" value="SPERMDNBNDNG"/>
</dbReference>
<comment type="function">
    <text evidence="5">Required for the activity of the bacterial periplasmic transport system of putrescine.</text>
</comment>
<dbReference type="Gene3D" id="3.40.190.10">
    <property type="entry name" value="Periplasmic binding protein-like II"/>
    <property type="match status" value="2"/>
</dbReference>
<keyword evidence="3 6" id="KW-0732">Signal</keyword>
<evidence type="ECO:0000256" key="3">
    <source>
        <dbReference type="ARBA" id="ARBA00022729"/>
    </source>
</evidence>
<keyword evidence="2 5" id="KW-0813">Transport</keyword>
<protein>
    <recommendedName>
        <fullName evidence="5">Putrescine-binding periplasmic protein</fullName>
    </recommendedName>
</protein>
<dbReference type="Pfam" id="PF13416">
    <property type="entry name" value="SBP_bac_8"/>
    <property type="match status" value="1"/>
</dbReference>
<dbReference type="SUPFAM" id="SSF53850">
    <property type="entry name" value="Periplasmic binding protein-like II"/>
    <property type="match status" value="1"/>
</dbReference>
<reference evidence="7 8" key="1">
    <citation type="submission" date="2018-05" db="EMBL/GenBank/DDBJ databases">
        <authorList>
            <person name="Zhang Y.-J."/>
        </authorList>
    </citation>
    <scope>NUCLEOTIDE SEQUENCE [LARGE SCALE GENOMIC DNA]</scope>
    <source>
        <strain evidence="7 8">CY04</strain>
    </source>
</reference>
<evidence type="ECO:0000256" key="2">
    <source>
        <dbReference type="ARBA" id="ARBA00022448"/>
    </source>
</evidence>
<dbReference type="EMBL" id="QHLQ01000003">
    <property type="protein sequence ID" value="NIZ60450.1"/>
    <property type="molecule type" value="Genomic_DNA"/>
</dbReference>
<dbReference type="Proteomes" id="UP001429564">
    <property type="component" value="Unassembled WGS sequence"/>
</dbReference>
<evidence type="ECO:0000313" key="7">
    <source>
        <dbReference type="EMBL" id="NIZ60450.1"/>
    </source>
</evidence>
<evidence type="ECO:0000256" key="4">
    <source>
        <dbReference type="ARBA" id="ARBA00022764"/>
    </source>
</evidence>
<sequence>MTLKTMMLTAIVALSSAAAMAEEVRVYNWSDYIDEELLTKFEEETGIKLIYDVFDSNEVLETKMLAGGSGYDVVVPSGTFLQRQIMAGAFQPLDKGKLSNTGNMWDVIEKRTAQYDPDNAHSINYMWGTTGIGINTAKVAEALGDDAPIGSLALVFDPANMEKLAACGVHFLDAPAEIIPAALAYIGEDPDSQDPDVIAKAEPVLSAVRPYVQKFHSSEYINALANGDICVAIGWSGDILQARDRADEAENGVEIAYNAPSEGALMWFDQMAIPVDAPNPEAAHKFLNFIMDAGNMAAASNYVYYANGNKASQPMLEEDVIGDPAIYPDEATLQNLYTTRPYPVKVQRKVTRLWTKIKSGI</sequence>
<feature type="chain" id="PRO_5046325111" description="Putrescine-binding periplasmic protein" evidence="6">
    <location>
        <begin position="22"/>
        <end position="361"/>
    </location>
</feature>
<dbReference type="PANTHER" id="PTHR30222">
    <property type="entry name" value="SPERMIDINE/PUTRESCINE-BINDING PERIPLASMIC PROTEIN"/>
    <property type="match status" value="1"/>
</dbReference>
<organism evidence="7 8">
    <name type="scientific">Parasedimentitalea denitrificans</name>
    <dbReference type="NCBI Taxonomy" id="2211118"/>
    <lineage>
        <taxon>Bacteria</taxon>
        <taxon>Pseudomonadati</taxon>
        <taxon>Pseudomonadota</taxon>
        <taxon>Alphaproteobacteria</taxon>
        <taxon>Rhodobacterales</taxon>
        <taxon>Paracoccaceae</taxon>
        <taxon>Parasedimentitalea</taxon>
    </lineage>
</organism>
<accession>A0ABX0W824</accession>
<name>A0ABX0W824_9RHOB</name>
<proteinExistence type="inferred from homology"/>
<comment type="similarity">
    <text evidence="5">Belongs to the bacterial solute-binding protein PotD/PotF family.</text>
</comment>
<gene>
    <name evidence="7" type="ORF">DL239_05610</name>
</gene>
<keyword evidence="8" id="KW-1185">Reference proteome</keyword>
<dbReference type="RefSeq" id="WP_167683012.1">
    <property type="nucleotide sequence ID" value="NZ_QHLQ01000003.1"/>
</dbReference>
<evidence type="ECO:0000313" key="8">
    <source>
        <dbReference type="Proteomes" id="UP001429564"/>
    </source>
</evidence>
<dbReference type="InterPro" id="IPR001188">
    <property type="entry name" value="Sperm_putr-bd"/>
</dbReference>
<comment type="subcellular location">
    <subcellularLocation>
        <location evidence="1 5">Periplasm</location>
    </subcellularLocation>
</comment>
<evidence type="ECO:0000256" key="6">
    <source>
        <dbReference type="SAM" id="SignalP"/>
    </source>
</evidence>
<comment type="caution">
    <text evidence="7">The sequence shown here is derived from an EMBL/GenBank/DDBJ whole genome shotgun (WGS) entry which is preliminary data.</text>
</comment>
<dbReference type="PIRSF" id="PIRSF019574">
    <property type="entry name" value="Periplasmic_polyamine_BP"/>
    <property type="match status" value="1"/>
</dbReference>
<feature type="signal peptide" evidence="6">
    <location>
        <begin position="1"/>
        <end position="21"/>
    </location>
</feature>
<dbReference type="CDD" id="cd13659">
    <property type="entry name" value="PBP2_PotF"/>
    <property type="match status" value="1"/>
</dbReference>
<evidence type="ECO:0000256" key="1">
    <source>
        <dbReference type="ARBA" id="ARBA00004418"/>
    </source>
</evidence>
<dbReference type="PANTHER" id="PTHR30222:SF12">
    <property type="entry name" value="NORSPERMIDINE SENSOR"/>
    <property type="match status" value="1"/>
</dbReference>
<keyword evidence="4 5" id="KW-0574">Periplasm</keyword>
<evidence type="ECO:0000256" key="5">
    <source>
        <dbReference type="PIRNR" id="PIRNR019574"/>
    </source>
</evidence>
<dbReference type="InterPro" id="IPR006059">
    <property type="entry name" value="SBP"/>
</dbReference>